<sequence length="308" mass="34886">MRRHLLNFILWLAISLGIVSCATDNTSFDDEQQSIGPVVELSTKFFMSQSHLDKSSNMKTDDVMISKNNIEVFAKQGKEKAGRYEYLSEEELLINVPVGKTEFYADYNAAIPETHQSVIAQWIPSSALETSSLLALDSIRNYRNPVVDFISERRTVEVSETAQLRPFYMQPLNGRISFGIHFYSPDSSWRMSAEMYAFNKKGKQVGYANKGIQLNETNQMTFPSIGIDFSDIEAVSGAYVIVKVHLFQLNTEGTPIDNQDNKEWVFDGSINEKYMVVNGVSKGFTIDIDSTFTPTITSYITEFNFIEE</sequence>
<dbReference type="AlphaFoldDB" id="A0A7X8SQT0"/>
<gene>
    <name evidence="2" type="ORF">HGP29_26030</name>
</gene>
<name>A0A7X8SQT0_9BACT</name>
<evidence type="ECO:0000313" key="2">
    <source>
        <dbReference type="EMBL" id="NLR94691.1"/>
    </source>
</evidence>
<dbReference type="Proteomes" id="UP000585050">
    <property type="component" value="Unassembled WGS sequence"/>
</dbReference>
<keyword evidence="3" id="KW-1185">Reference proteome</keyword>
<protein>
    <recommendedName>
        <fullName evidence="4">Lipoprotein</fullName>
    </recommendedName>
</protein>
<evidence type="ECO:0008006" key="4">
    <source>
        <dbReference type="Google" id="ProtNLM"/>
    </source>
</evidence>
<dbReference type="EMBL" id="JABAIL010000014">
    <property type="protein sequence ID" value="NLR94691.1"/>
    <property type="molecule type" value="Genomic_DNA"/>
</dbReference>
<feature type="signal peptide" evidence="1">
    <location>
        <begin position="1"/>
        <end position="22"/>
    </location>
</feature>
<feature type="chain" id="PRO_5030905763" description="Lipoprotein" evidence="1">
    <location>
        <begin position="23"/>
        <end position="308"/>
    </location>
</feature>
<evidence type="ECO:0000256" key="1">
    <source>
        <dbReference type="SAM" id="SignalP"/>
    </source>
</evidence>
<dbReference type="PROSITE" id="PS51257">
    <property type="entry name" value="PROKAR_LIPOPROTEIN"/>
    <property type="match status" value="1"/>
</dbReference>
<reference evidence="2 3" key="1">
    <citation type="submission" date="2020-04" db="EMBL/GenBank/DDBJ databases">
        <title>Flammeovirga sp. SR4, a novel species isolated from seawater.</title>
        <authorList>
            <person name="Wang X."/>
        </authorList>
    </citation>
    <scope>NUCLEOTIDE SEQUENCE [LARGE SCALE GENOMIC DNA]</scope>
    <source>
        <strain evidence="2 3">SR4</strain>
    </source>
</reference>
<dbReference type="RefSeq" id="WP_168885400.1">
    <property type="nucleotide sequence ID" value="NZ_JABAIL010000014.1"/>
</dbReference>
<evidence type="ECO:0000313" key="3">
    <source>
        <dbReference type="Proteomes" id="UP000585050"/>
    </source>
</evidence>
<comment type="caution">
    <text evidence="2">The sequence shown here is derived from an EMBL/GenBank/DDBJ whole genome shotgun (WGS) entry which is preliminary data.</text>
</comment>
<proteinExistence type="predicted"/>
<accession>A0A7X8SQT0</accession>
<organism evidence="2 3">
    <name type="scientific">Flammeovirga agarivorans</name>
    <dbReference type="NCBI Taxonomy" id="2726742"/>
    <lineage>
        <taxon>Bacteria</taxon>
        <taxon>Pseudomonadati</taxon>
        <taxon>Bacteroidota</taxon>
        <taxon>Cytophagia</taxon>
        <taxon>Cytophagales</taxon>
        <taxon>Flammeovirgaceae</taxon>
        <taxon>Flammeovirga</taxon>
    </lineage>
</organism>
<keyword evidence="1" id="KW-0732">Signal</keyword>